<proteinExistence type="predicted"/>
<dbReference type="Proteomes" id="UP001234989">
    <property type="component" value="Chromosome 7"/>
</dbReference>
<name>A0AAF0ZFC6_SOLVR</name>
<evidence type="ECO:0000256" key="1">
    <source>
        <dbReference type="SAM" id="MobiDB-lite"/>
    </source>
</evidence>
<organism evidence="3 4">
    <name type="scientific">Solanum verrucosum</name>
    <dbReference type="NCBI Taxonomy" id="315347"/>
    <lineage>
        <taxon>Eukaryota</taxon>
        <taxon>Viridiplantae</taxon>
        <taxon>Streptophyta</taxon>
        <taxon>Embryophyta</taxon>
        <taxon>Tracheophyta</taxon>
        <taxon>Spermatophyta</taxon>
        <taxon>Magnoliopsida</taxon>
        <taxon>eudicotyledons</taxon>
        <taxon>Gunneridae</taxon>
        <taxon>Pentapetalae</taxon>
        <taxon>asterids</taxon>
        <taxon>lamiids</taxon>
        <taxon>Solanales</taxon>
        <taxon>Solanaceae</taxon>
        <taxon>Solanoideae</taxon>
        <taxon>Solaneae</taxon>
        <taxon>Solanum</taxon>
    </lineage>
</organism>
<dbReference type="PANTHER" id="PTHR33116">
    <property type="entry name" value="REVERSE TRANSCRIPTASE ZINC-BINDING DOMAIN-CONTAINING PROTEIN-RELATED-RELATED"/>
    <property type="match status" value="1"/>
</dbReference>
<sequence>MLLQITYHHKATETETEEEDTIEKILKAIITLCTKVDSMDNEIQKLKTDEDNLKSKASQQHDNKNVELRRSEDGKNPELKGDDGKLLKTHNVCLNITVDMLCPLCQEENEDIDHLLFQCNYATRIWGELLQWLGIAKQVLDWKAEVEWAVTNAKGKASHQEVYQMALVGGVYHIWRERNARVFDTRQRTTDHVVR</sequence>
<feature type="region of interest" description="Disordered" evidence="1">
    <location>
        <begin position="50"/>
        <end position="82"/>
    </location>
</feature>
<keyword evidence="4" id="KW-1185">Reference proteome</keyword>
<dbReference type="Pfam" id="PF13966">
    <property type="entry name" value="zf-RVT"/>
    <property type="match status" value="1"/>
</dbReference>
<dbReference type="EMBL" id="CP133618">
    <property type="protein sequence ID" value="WMV37625.1"/>
    <property type="molecule type" value="Genomic_DNA"/>
</dbReference>
<dbReference type="AlphaFoldDB" id="A0AAF0ZFC6"/>
<dbReference type="PANTHER" id="PTHR33116:SF66">
    <property type="entry name" value="REVERSE TRANSCRIPTASE ZINC-BINDING DOMAIN-CONTAINING PROTEIN"/>
    <property type="match status" value="1"/>
</dbReference>
<gene>
    <name evidence="3" type="ORF">MTR67_031010</name>
</gene>
<evidence type="ECO:0000259" key="2">
    <source>
        <dbReference type="Pfam" id="PF13966"/>
    </source>
</evidence>
<dbReference type="InterPro" id="IPR026960">
    <property type="entry name" value="RVT-Znf"/>
</dbReference>
<feature type="domain" description="Reverse transcriptase zinc-binding" evidence="2">
    <location>
        <begin position="95"/>
        <end position="126"/>
    </location>
</feature>
<protein>
    <recommendedName>
        <fullName evidence="2">Reverse transcriptase zinc-binding domain-containing protein</fullName>
    </recommendedName>
</protein>
<reference evidence="3" key="1">
    <citation type="submission" date="2023-08" db="EMBL/GenBank/DDBJ databases">
        <title>A de novo genome assembly of Solanum verrucosum Schlechtendal, a Mexican diploid species geographically isolated from the other diploid A-genome species in potato relatives.</title>
        <authorList>
            <person name="Hosaka K."/>
        </authorList>
    </citation>
    <scope>NUCLEOTIDE SEQUENCE</scope>
    <source>
        <tissue evidence="3">Young leaves</tissue>
    </source>
</reference>
<accession>A0AAF0ZFC6</accession>
<evidence type="ECO:0000313" key="4">
    <source>
        <dbReference type="Proteomes" id="UP001234989"/>
    </source>
</evidence>
<evidence type="ECO:0000313" key="3">
    <source>
        <dbReference type="EMBL" id="WMV37625.1"/>
    </source>
</evidence>